<protein>
    <recommendedName>
        <fullName evidence="8">Kinesin motor domain-containing protein</fullName>
    </recommendedName>
</protein>
<accession>A0AA39KKW9</accession>
<comment type="subcellular location">
    <subcellularLocation>
        <location evidence="1">Cytoplasm</location>
        <location evidence="1">Cytoskeleton</location>
    </subcellularLocation>
</comment>
<dbReference type="GO" id="GO:0007052">
    <property type="term" value="P:mitotic spindle organization"/>
    <property type="evidence" value="ECO:0007669"/>
    <property type="project" value="TreeGrafter"/>
</dbReference>
<evidence type="ECO:0000259" key="8">
    <source>
        <dbReference type="PROSITE" id="PS50067"/>
    </source>
</evidence>
<proteinExistence type="inferred from homology"/>
<dbReference type="Proteomes" id="UP001168990">
    <property type="component" value="Unassembled WGS sequence"/>
</dbReference>
<evidence type="ECO:0000256" key="7">
    <source>
        <dbReference type="PROSITE-ProRule" id="PRU00283"/>
    </source>
</evidence>
<reference evidence="9" key="2">
    <citation type="submission" date="2023-03" db="EMBL/GenBank/DDBJ databases">
        <authorList>
            <person name="Inwood S.N."/>
            <person name="Skelly J.G."/>
            <person name="Guhlin J."/>
            <person name="Harrop T.W.R."/>
            <person name="Goldson S.G."/>
            <person name="Dearden P.K."/>
        </authorList>
    </citation>
    <scope>NUCLEOTIDE SEQUENCE</scope>
    <source>
        <strain evidence="9">Irish</strain>
        <tissue evidence="9">Whole body</tissue>
    </source>
</reference>
<dbReference type="Gene3D" id="3.40.850.10">
    <property type="entry name" value="Kinesin motor domain"/>
    <property type="match status" value="2"/>
</dbReference>
<dbReference type="GO" id="GO:0005875">
    <property type="term" value="C:microtubule associated complex"/>
    <property type="evidence" value="ECO:0007669"/>
    <property type="project" value="TreeGrafter"/>
</dbReference>
<dbReference type="PROSITE" id="PS50067">
    <property type="entry name" value="KINESIN_MOTOR_2"/>
    <property type="match status" value="1"/>
</dbReference>
<evidence type="ECO:0000256" key="1">
    <source>
        <dbReference type="ARBA" id="ARBA00004245"/>
    </source>
</evidence>
<dbReference type="GO" id="GO:0008017">
    <property type="term" value="F:microtubule binding"/>
    <property type="evidence" value="ECO:0007669"/>
    <property type="project" value="InterPro"/>
</dbReference>
<evidence type="ECO:0000256" key="4">
    <source>
        <dbReference type="ARBA" id="ARBA00022840"/>
    </source>
</evidence>
<organism evidence="9 10">
    <name type="scientific">Microctonus aethiopoides</name>
    <dbReference type="NCBI Taxonomy" id="144406"/>
    <lineage>
        <taxon>Eukaryota</taxon>
        <taxon>Metazoa</taxon>
        <taxon>Ecdysozoa</taxon>
        <taxon>Arthropoda</taxon>
        <taxon>Hexapoda</taxon>
        <taxon>Insecta</taxon>
        <taxon>Pterygota</taxon>
        <taxon>Neoptera</taxon>
        <taxon>Endopterygota</taxon>
        <taxon>Hymenoptera</taxon>
        <taxon>Apocrita</taxon>
        <taxon>Ichneumonoidea</taxon>
        <taxon>Braconidae</taxon>
        <taxon>Euphorinae</taxon>
        <taxon>Microctonus</taxon>
    </lineage>
</organism>
<dbReference type="SUPFAM" id="SSF52540">
    <property type="entry name" value="P-loop containing nucleoside triphosphate hydrolases"/>
    <property type="match status" value="2"/>
</dbReference>
<evidence type="ECO:0000256" key="5">
    <source>
        <dbReference type="ARBA" id="ARBA00023054"/>
    </source>
</evidence>
<feature type="domain" description="Kinesin motor" evidence="8">
    <location>
        <begin position="1"/>
        <end position="150"/>
    </location>
</feature>
<sequence>MTTTSERSGVGRAVEIKFYLVDLAGSERSKKTGATGERFKESVNVNRRLFALGNVISQLSENEPATTSERSGVGRAVEIKFYLVDLAGSKRSKKTGATGERFKESVNSNRRLFALGNVISQLSENGGNNFISYRDSTVGRTKSRVTKKIT</sequence>
<dbReference type="Pfam" id="PF00225">
    <property type="entry name" value="Kinesin"/>
    <property type="match status" value="2"/>
</dbReference>
<dbReference type="EMBL" id="JAQQBS010001422">
    <property type="protein sequence ID" value="KAK0165278.1"/>
    <property type="molecule type" value="Genomic_DNA"/>
</dbReference>
<dbReference type="GO" id="GO:0003777">
    <property type="term" value="F:microtubule motor activity"/>
    <property type="evidence" value="ECO:0007669"/>
    <property type="project" value="InterPro"/>
</dbReference>
<keyword evidence="5" id="KW-0175">Coiled coil</keyword>
<evidence type="ECO:0000256" key="2">
    <source>
        <dbReference type="ARBA" id="ARBA00022490"/>
    </source>
</evidence>
<evidence type="ECO:0000313" key="9">
    <source>
        <dbReference type="EMBL" id="KAK0165278.1"/>
    </source>
</evidence>
<dbReference type="AlphaFoldDB" id="A0AA39KKW9"/>
<dbReference type="PANTHER" id="PTHR47969">
    <property type="entry name" value="CHROMOSOME-ASSOCIATED KINESIN KIF4A-RELATED"/>
    <property type="match status" value="1"/>
</dbReference>
<evidence type="ECO:0000256" key="3">
    <source>
        <dbReference type="ARBA" id="ARBA00022741"/>
    </source>
</evidence>
<dbReference type="InterPro" id="IPR036961">
    <property type="entry name" value="Kinesin_motor_dom_sf"/>
</dbReference>
<keyword evidence="4" id="KW-0067">ATP-binding</keyword>
<keyword evidence="6" id="KW-0206">Cytoskeleton</keyword>
<dbReference type="InterPro" id="IPR027417">
    <property type="entry name" value="P-loop_NTPase"/>
</dbReference>
<evidence type="ECO:0000313" key="10">
    <source>
        <dbReference type="Proteomes" id="UP001168990"/>
    </source>
</evidence>
<keyword evidence="10" id="KW-1185">Reference proteome</keyword>
<comment type="caution">
    <text evidence="7">Lacks conserved residue(s) required for the propagation of feature annotation.</text>
</comment>
<comment type="caution">
    <text evidence="9">The sequence shown here is derived from an EMBL/GenBank/DDBJ whole genome shotgun (WGS) entry which is preliminary data.</text>
</comment>
<dbReference type="GO" id="GO:0005524">
    <property type="term" value="F:ATP binding"/>
    <property type="evidence" value="ECO:0007669"/>
    <property type="project" value="UniProtKB-KW"/>
</dbReference>
<dbReference type="PANTHER" id="PTHR47969:SF15">
    <property type="entry name" value="CHROMOSOME-ASSOCIATED KINESIN KIF4A-RELATED"/>
    <property type="match status" value="1"/>
</dbReference>
<dbReference type="InterPro" id="IPR001752">
    <property type="entry name" value="Kinesin_motor_dom"/>
</dbReference>
<reference evidence="9" key="1">
    <citation type="journal article" date="2023" name="bioRxiv">
        <title>Scaffold-level genome assemblies of two parasitoid biocontrol wasps reveal the parthenogenesis mechanism and an associated novel virus.</title>
        <authorList>
            <person name="Inwood S."/>
            <person name="Skelly J."/>
            <person name="Guhlin J."/>
            <person name="Harrop T."/>
            <person name="Goldson S."/>
            <person name="Dearden P."/>
        </authorList>
    </citation>
    <scope>NUCLEOTIDE SEQUENCE</scope>
    <source>
        <strain evidence="9">Irish</strain>
        <tissue evidence="9">Whole body</tissue>
    </source>
</reference>
<comment type="similarity">
    <text evidence="7">Belongs to the TRAFAC class myosin-kinesin ATPase superfamily. Kinesin family.</text>
</comment>
<keyword evidence="3" id="KW-0547">Nucleotide-binding</keyword>
<keyword evidence="2" id="KW-0963">Cytoplasm</keyword>
<name>A0AA39KKW9_9HYME</name>
<dbReference type="GO" id="GO:0007018">
    <property type="term" value="P:microtubule-based movement"/>
    <property type="evidence" value="ECO:0007669"/>
    <property type="project" value="InterPro"/>
</dbReference>
<dbReference type="GO" id="GO:0051231">
    <property type="term" value="P:spindle elongation"/>
    <property type="evidence" value="ECO:0007669"/>
    <property type="project" value="TreeGrafter"/>
</dbReference>
<evidence type="ECO:0000256" key="6">
    <source>
        <dbReference type="ARBA" id="ARBA00023212"/>
    </source>
</evidence>
<dbReference type="InterPro" id="IPR027640">
    <property type="entry name" value="Kinesin-like_fam"/>
</dbReference>
<gene>
    <name evidence="9" type="ORF">PV328_003806</name>
</gene>